<evidence type="ECO:0000313" key="5">
    <source>
        <dbReference type="EMBL" id="MDR6215999.1"/>
    </source>
</evidence>
<reference evidence="5 6" key="1">
    <citation type="submission" date="2023-08" db="EMBL/GenBank/DDBJ databases">
        <title>Functional and genomic diversity of the sorghum phyllosphere microbiome.</title>
        <authorList>
            <person name="Shade A."/>
        </authorList>
    </citation>
    <scope>NUCLEOTIDE SEQUENCE [LARGE SCALE GENOMIC DNA]</scope>
    <source>
        <strain evidence="5 6">SORGH_AS_0335</strain>
    </source>
</reference>
<evidence type="ECO:0000313" key="6">
    <source>
        <dbReference type="Proteomes" id="UP001267710"/>
    </source>
</evidence>
<comment type="caution">
    <text evidence="5">The sequence shown here is derived from an EMBL/GenBank/DDBJ whole genome shotgun (WGS) entry which is preliminary data.</text>
</comment>
<dbReference type="Gene3D" id="3.30.910.20">
    <property type="entry name" value="Skp domain"/>
    <property type="match status" value="1"/>
</dbReference>
<dbReference type="PANTHER" id="PTHR35089:SF1">
    <property type="entry name" value="CHAPERONE PROTEIN SKP"/>
    <property type="match status" value="1"/>
</dbReference>
<accession>A0ABU1IFJ8</accession>
<dbReference type="InterPro" id="IPR005632">
    <property type="entry name" value="Chaperone_Skp"/>
</dbReference>
<dbReference type="EMBL" id="JAVIZX010000001">
    <property type="protein sequence ID" value="MDR6215999.1"/>
    <property type="molecule type" value="Genomic_DNA"/>
</dbReference>
<feature type="chain" id="PRO_5046549990" evidence="4">
    <location>
        <begin position="26"/>
        <end position="171"/>
    </location>
</feature>
<dbReference type="RefSeq" id="WP_309831072.1">
    <property type="nucleotide sequence ID" value="NZ_JAVIZX010000001.1"/>
</dbReference>
<protein>
    <submittedName>
        <fullName evidence="5">Outer membrane protein</fullName>
    </submittedName>
</protein>
<keyword evidence="6" id="KW-1185">Reference proteome</keyword>
<evidence type="ECO:0000256" key="2">
    <source>
        <dbReference type="PIRNR" id="PIRNR002094"/>
    </source>
</evidence>
<dbReference type="Pfam" id="PF03938">
    <property type="entry name" value="OmpH"/>
    <property type="match status" value="1"/>
</dbReference>
<feature type="compositionally biased region" description="Polar residues" evidence="3">
    <location>
        <begin position="85"/>
        <end position="94"/>
    </location>
</feature>
<sequence length="171" mass="19394">MKPLSRHISLLVLLGSVAVAAPVQAQEFKAGFVNTDRIFREASTAKAAQAKLEQEFSKREKDLIEQGNALKSASEKFEREAPTMAESQRTTRQRQLVDQDRDFQRKRREFQEDLGTRKNEELGQVLERANKVVKQVAEAEKYDVILQEAVYINPKHDITDKVIKALNGAGK</sequence>
<feature type="region of interest" description="Disordered" evidence="3">
    <location>
        <begin position="69"/>
        <end position="103"/>
    </location>
</feature>
<dbReference type="PIRSF" id="PIRSF002094">
    <property type="entry name" value="OMP26_Skp"/>
    <property type="match status" value="1"/>
</dbReference>
<keyword evidence="1 4" id="KW-0732">Signal</keyword>
<evidence type="ECO:0000256" key="4">
    <source>
        <dbReference type="SAM" id="SignalP"/>
    </source>
</evidence>
<dbReference type="InterPro" id="IPR024930">
    <property type="entry name" value="Skp_dom_sf"/>
</dbReference>
<dbReference type="SUPFAM" id="SSF111384">
    <property type="entry name" value="OmpH-like"/>
    <property type="match status" value="1"/>
</dbReference>
<evidence type="ECO:0000256" key="3">
    <source>
        <dbReference type="SAM" id="MobiDB-lite"/>
    </source>
</evidence>
<dbReference type="SMART" id="SM00935">
    <property type="entry name" value="OmpH"/>
    <property type="match status" value="1"/>
</dbReference>
<feature type="signal peptide" evidence="4">
    <location>
        <begin position="1"/>
        <end position="25"/>
    </location>
</feature>
<dbReference type="PANTHER" id="PTHR35089">
    <property type="entry name" value="CHAPERONE PROTEIN SKP"/>
    <property type="match status" value="1"/>
</dbReference>
<name>A0ABU1IFJ8_9BURK</name>
<gene>
    <name evidence="5" type="ORF">QE399_003688</name>
</gene>
<evidence type="ECO:0000256" key="1">
    <source>
        <dbReference type="ARBA" id="ARBA00022729"/>
    </source>
</evidence>
<dbReference type="Proteomes" id="UP001267710">
    <property type="component" value="Unassembled WGS sequence"/>
</dbReference>
<comment type="similarity">
    <text evidence="2">Belongs to the skp family.</text>
</comment>
<proteinExistence type="inferred from homology"/>
<organism evidence="5 6">
    <name type="scientific">Paracidovorax wautersii</name>
    <dbReference type="NCBI Taxonomy" id="1177982"/>
    <lineage>
        <taxon>Bacteria</taxon>
        <taxon>Pseudomonadati</taxon>
        <taxon>Pseudomonadota</taxon>
        <taxon>Betaproteobacteria</taxon>
        <taxon>Burkholderiales</taxon>
        <taxon>Comamonadaceae</taxon>
        <taxon>Paracidovorax</taxon>
    </lineage>
</organism>